<name>A0A2W1HD65_9PLEO</name>
<dbReference type="OMA" id="FRACKHC"/>
<dbReference type="PANTHER" id="PTHR47540">
    <property type="entry name" value="THIAMINE REPRESSIBLE GENES REGULATORY PROTEIN THI5"/>
    <property type="match status" value="1"/>
</dbReference>
<keyword evidence="6" id="KW-0539">Nucleus</keyword>
<keyword evidence="3" id="KW-0805">Transcription regulation</keyword>
<feature type="compositionally biased region" description="Polar residues" evidence="7">
    <location>
        <begin position="87"/>
        <end position="105"/>
    </location>
</feature>
<dbReference type="Proteomes" id="UP000249757">
    <property type="component" value="Unassembled WGS sequence"/>
</dbReference>
<dbReference type="GO" id="GO:0006351">
    <property type="term" value="P:DNA-templated transcription"/>
    <property type="evidence" value="ECO:0007669"/>
    <property type="project" value="InterPro"/>
</dbReference>
<keyword evidence="10" id="KW-1185">Reference proteome</keyword>
<keyword evidence="5" id="KW-0804">Transcription</keyword>
<keyword evidence="2" id="KW-0862">Zinc</keyword>
<dbReference type="GO" id="GO:0005634">
    <property type="term" value="C:nucleus"/>
    <property type="evidence" value="ECO:0007669"/>
    <property type="project" value="UniProtKB-SubCell"/>
</dbReference>
<feature type="compositionally biased region" description="Polar residues" evidence="7">
    <location>
        <begin position="30"/>
        <end position="51"/>
    </location>
</feature>
<dbReference type="InterPro" id="IPR007219">
    <property type="entry name" value="XnlR_reg_dom"/>
</dbReference>
<proteinExistence type="predicted"/>
<dbReference type="CDD" id="cd12148">
    <property type="entry name" value="fungal_TF_MHR"/>
    <property type="match status" value="1"/>
</dbReference>
<evidence type="ECO:0000256" key="1">
    <source>
        <dbReference type="ARBA" id="ARBA00004123"/>
    </source>
</evidence>
<dbReference type="GO" id="GO:0008270">
    <property type="term" value="F:zinc ion binding"/>
    <property type="evidence" value="ECO:0007669"/>
    <property type="project" value="InterPro"/>
</dbReference>
<organism evidence="9 10">
    <name type="scientific">Pyrenophora tritici-repentis</name>
    <dbReference type="NCBI Taxonomy" id="45151"/>
    <lineage>
        <taxon>Eukaryota</taxon>
        <taxon>Fungi</taxon>
        <taxon>Dikarya</taxon>
        <taxon>Ascomycota</taxon>
        <taxon>Pezizomycotina</taxon>
        <taxon>Dothideomycetes</taxon>
        <taxon>Pleosporomycetidae</taxon>
        <taxon>Pleosporales</taxon>
        <taxon>Pleosporineae</taxon>
        <taxon>Pleosporaceae</taxon>
        <taxon>Pyrenophora</taxon>
    </lineage>
</organism>
<dbReference type="GO" id="GO:0043565">
    <property type="term" value="F:sequence-specific DNA binding"/>
    <property type="evidence" value="ECO:0007669"/>
    <property type="project" value="TreeGrafter"/>
</dbReference>
<evidence type="ECO:0000256" key="2">
    <source>
        <dbReference type="ARBA" id="ARBA00022833"/>
    </source>
</evidence>
<evidence type="ECO:0000259" key="8">
    <source>
        <dbReference type="Pfam" id="PF04082"/>
    </source>
</evidence>
<evidence type="ECO:0000256" key="3">
    <source>
        <dbReference type="ARBA" id="ARBA00023015"/>
    </source>
</evidence>
<dbReference type="EMBL" id="NRDI02000009">
    <property type="protein sequence ID" value="KAI1513708.1"/>
    <property type="molecule type" value="Genomic_DNA"/>
</dbReference>
<reference evidence="10" key="1">
    <citation type="journal article" date="2022" name="Microb. Genom.">
        <title>A global pangenome for the wheat fungal pathogen Pyrenophora tritici-repentis and prediction of effector protein structural homology.</title>
        <authorList>
            <person name="Moolhuijzen P.M."/>
            <person name="See P.T."/>
            <person name="Shi G."/>
            <person name="Powell H.R."/>
            <person name="Cockram J."/>
            <person name="Jorgensen L.N."/>
            <person name="Benslimane H."/>
            <person name="Strelkov S.E."/>
            <person name="Turner J."/>
            <person name="Liu Z."/>
            <person name="Moffat C.S."/>
        </authorList>
    </citation>
    <scope>NUCLEOTIDE SEQUENCE [LARGE SCALE GENOMIC DNA]</scope>
</reference>
<feature type="domain" description="Xylanolytic transcriptional activator regulatory" evidence="8">
    <location>
        <begin position="203"/>
        <end position="338"/>
    </location>
</feature>
<dbReference type="InterPro" id="IPR051711">
    <property type="entry name" value="Stress_Response_Reg"/>
</dbReference>
<dbReference type="OrthoDB" id="3266505at2759"/>
<gene>
    <name evidence="9" type="ORF">Ptr86124_007610</name>
</gene>
<keyword evidence="4" id="KW-0238">DNA-binding</keyword>
<evidence type="ECO:0000313" key="10">
    <source>
        <dbReference type="Proteomes" id="UP000249757"/>
    </source>
</evidence>
<evidence type="ECO:0000256" key="6">
    <source>
        <dbReference type="ARBA" id="ARBA00023242"/>
    </source>
</evidence>
<sequence length="724" mass="80774">MNLGMLIRNADAQCAELGEDCDLKASRTSQSPIISSTANANCQQTSKSPTRSVERERAADTASSLQETQVRVLGHFTENDLSLTASGAVQKVTETSPTGTTSDCRVQSPAEKPPVPSEESEGALLIVEDLGRTEYTGLRSNKSFLLCVQDVLHATTRENFLDPADRNFLETPRIAKLPPIQSKESIEAIKLFPPREISSFLVSTFFYYVEATFFYCDKEWFHTTLNSVFTGNASGSAADDAFICFTLLVFAFGSQFAHLRSRDKPQDSLPPGLDPGKRFYDCAQKLIPRIIATCTLKGIQVCLLAGLYNLPYNLPDTAYLYLGMAMRMSIASGLHRKTLAAPRTSIALGRPSSIAEDAVDAPFPKYHSSLDELEYQSNVQHQVEYLKLTKIITQIVQNIPLESKLPCVEDLSQQLKQWRSQLFSNLHPNDLLPSERNFRTTVHLHIHYHWAWILMGRASLLQISRERIQALLSSAPSSPDQPHGRMDLVIVCVDAAKATIELILVLRKHNLLCRFSFTDHHASTAALIVLILHSILQQGDETSRIIDDGVDMLHYMARGGCRGASSDLQTIEQLRRLAYDLRKRIYKSESDSSTAVHMQPTDITNSYQAWVNWMSEQEASRSDVCGLENQHPQPAQEIVHGSSQLRGCERPFCYEAGSNDNMLYMPNDSSLDQGNLSWNFDMYNGSIDDGAVPRGFEWDDGRMDVLDMTQLLESHSGQTTYGQG</sequence>
<accession>A0A2W1HD65</accession>
<evidence type="ECO:0000313" key="9">
    <source>
        <dbReference type="EMBL" id="KAI1513708.1"/>
    </source>
</evidence>
<protein>
    <submittedName>
        <fullName evidence="9">Fungal specific transcription factor domain containing protein</fullName>
    </submittedName>
</protein>
<dbReference type="GO" id="GO:0045944">
    <property type="term" value="P:positive regulation of transcription by RNA polymerase II"/>
    <property type="evidence" value="ECO:0007669"/>
    <property type="project" value="TreeGrafter"/>
</dbReference>
<feature type="region of interest" description="Disordered" evidence="7">
    <location>
        <begin position="30"/>
        <end position="64"/>
    </location>
</feature>
<comment type="caution">
    <text evidence="9">The sequence shown here is derived from an EMBL/GenBank/DDBJ whole genome shotgun (WGS) entry which is preliminary data.</text>
</comment>
<evidence type="ECO:0000256" key="4">
    <source>
        <dbReference type="ARBA" id="ARBA00023125"/>
    </source>
</evidence>
<comment type="subcellular location">
    <subcellularLocation>
        <location evidence="1">Nucleus</location>
    </subcellularLocation>
</comment>
<dbReference type="AlphaFoldDB" id="A0A2W1HD65"/>
<dbReference type="Pfam" id="PF04082">
    <property type="entry name" value="Fungal_trans"/>
    <property type="match status" value="1"/>
</dbReference>
<dbReference type="PANTHER" id="PTHR47540:SF1">
    <property type="entry name" value="ACTIVATOR OF STRESS GENES 1-RELATED"/>
    <property type="match status" value="1"/>
</dbReference>
<evidence type="ECO:0000256" key="7">
    <source>
        <dbReference type="SAM" id="MobiDB-lite"/>
    </source>
</evidence>
<feature type="region of interest" description="Disordered" evidence="7">
    <location>
        <begin position="87"/>
        <end position="122"/>
    </location>
</feature>
<evidence type="ECO:0000256" key="5">
    <source>
        <dbReference type="ARBA" id="ARBA00023163"/>
    </source>
</evidence>